<dbReference type="Pfam" id="PF13560">
    <property type="entry name" value="HTH_31"/>
    <property type="match status" value="1"/>
</dbReference>
<feature type="domain" description="HTH cro/C1-type" evidence="1">
    <location>
        <begin position="33"/>
        <end position="65"/>
    </location>
</feature>
<comment type="caution">
    <text evidence="2">The sequence shown here is derived from an EMBL/GenBank/DDBJ whole genome shotgun (WGS) entry which is preliminary data.</text>
</comment>
<accession>A0A2M8LTR1</accession>
<proteinExistence type="predicted"/>
<dbReference type="RefSeq" id="WP_100203970.1">
    <property type="nucleotide sequence ID" value="NZ_PGGW01000066.1"/>
</dbReference>
<name>A0A2M8LTR1_9ACTN</name>
<organism evidence="2 3">
    <name type="scientific">Streptomyces carminius</name>
    <dbReference type="NCBI Taxonomy" id="2665496"/>
    <lineage>
        <taxon>Bacteria</taxon>
        <taxon>Bacillati</taxon>
        <taxon>Actinomycetota</taxon>
        <taxon>Actinomycetes</taxon>
        <taxon>Kitasatosporales</taxon>
        <taxon>Streptomycetaceae</taxon>
        <taxon>Streptomyces</taxon>
    </lineage>
</organism>
<dbReference type="InterPro" id="IPR010982">
    <property type="entry name" value="Lambda_DNA-bd_dom_sf"/>
</dbReference>
<dbReference type="Proteomes" id="UP000230407">
    <property type="component" value="Unassembled WGS sequence"/>
</dbReference>
<protein>
    <submittedName>
        <fullName evidence="2">Transcriptional regulator</fullName>
    </submittedName>
</protein>
<dbReference type="AlphaFoldDB" id="A0A2M8LTR1"/>
<keyword evidence="3" id="KW-1185">Reference proteome</keyword>
<dbReference type="InterPro" id="IPR001387">
    <property type="entry name" value="Cro/C1-type_HTH"/>
</dbReference>
<dbReference type="InterPro" id="IPR043917">
    <property type="entry name" value="DUF5753"/>
</dbReference>
<dbReference type="CDD" id="cd00093">
    <property type="entry name" value="HTH_XRE"/>
    <property type="match status" value="1"/>
</dbReference>
<evidence type="ECO:0000313" key="2">
    <source>
        <dbReference type="EMBL" id="PJE95326.1"/>
    </source>
</evidence>
<dbReference type="Gene3D" id="1.10.260.40">
    <property type="entry name" value="lambda repressor-like DNA-binding domains"/>
    <property type="match status" value="1"/>
</dbReference>
<sequence>MAADPSGSLSIKRYIEHPKGSPTVLRLVIGAQLRRLRKECGIDLEAAAKAIRGSTAKVSRLERGQGACKERDVADLLTLYGVLDEEERADFLALTRRTSTRGWWHQYSDVLPNWFDRHIGLEEAAQLIRTYEVQFVPGLLQTEEYARTVVLLGHPRASAEENERRVRLRMERQELLGRPDAPRLWAVLDEGALRRRLGGPGVMRDQFRHLVEMAGRPNVTIQVAPFSISDLAAAGGPVTILRFPEPDLPDVVYLEQLTSALYLDKEEDVDHYLSIMDRLCAAAQTPARSLEFLTELLDELG</sequence>
<dbReference type="Pfam" id="PF19054">
    <property type="entry name" value="DUF5753"/>
    <property type="match status" value="1"/>
</dbReference>
<gene>
    <name evidence="2" type="ORF">CUT44_23835</name>
</gene>
<reference evidence="2 3" key="1">
    <citation type="submission" date="2017-11" db="EMBL/GenBank/DDBJ databases">
        <title>Streptomyces carmine sp. nov., a novel actinomycete isolated from Sophora alopecuroides in Xinjiang, China.</title>
        <authorList>
            <person name="Wang Y."/>
            <person name="Luo X."/>
            <person name="Wan C."/>
            <person name="Zhang L."/>
        </authorList>
    </citation>
    <scope>NUCLEOTIDE SEQUENCE [LARGE SCALE GENOMIC DNA]</scope>
    <source>
        <strain evidence="2 3">TRM SA0054</strain>
    </source>
</reference>
<dbReference type="GO" id="GO:0003677">
    <property type="term" value="F:DNA binding"/>
    <property type="evidence" value="ECO:0007669"/>
    <property type="project" value="InterPro"/>
</dbReference>
<evidence type="ECO:0000259" key="1">
    <source>
        <dbReference type="PROSITE" id="PS50943"/>
    </source>
</evidence>
<evidence type="ECO:0000313" key="3">
    <source>
        <dbReference type="Proteomes" id="UP000230407"/>
    </source>
</evidence>
<dbReference type="SMART" id="SM00530">
    <property type="entry name" value="HTH_XRE"/>
    <property type="match status" value="1"/>
</dbReference>
<dbReference type="PROSITE" id="PS50943">
    <property type="entry name" value="HTH_CROC1"/>
    <property type="match status" value="1"/>
</dbReference>
<dbReference type="EMBL" id="PGGW01000066">
    <property type="protein sequence ID" value="PJE95326.1"/>
    <property type="molecule type" value="Genomic_DNA"/>
</dbReference>
<dbReference type="SUPFAM" id="SSF47413">
    <property type="entry name" value="lambda repressor-like DNA-binding domains"/>
    <property type="match status" value="1"/>
</dbReference>